<accession>A0AAV4IGW8</accession>
<name>A0AAV4IGW8_9GAST</name>
<evidence type="ECO:0000259" key="1">
    <source>
        <dbReference type="Pfam" id="PF16044"/>
    </source>
</evidence>
<dbReference type="AlphaFoldDB" id="A0AAV4IGW8"/>
<evidence type="ECO:0000313" key="3">
    <source>
        <dbReference type="EMBL" id="GFS09060.1"/>
    </source>
</evidence>
<protein>
    <submittedName>
        <fullName evidence="3">MKRN2 opposite strand protein-like</fullName>
    </submittedName>
</protein>
<evidence type="ECO:0000259" key="2">
    <source>
        <dbReference type="Pfam" id="PF22795"/>
    </source>
</evidence>
<dbReference type="InterPro" id="IPR032016">
    <property type="entry name" value="MKRN2OS-like"/>
</dbReference>
<proteinExistence type="predicted"/>
<dbReference type="InterPro" id="IPR053922">
    <property type="entry name" value="MKRN2OS-like_N"/>
</dbReference>
<dbReference type="PANTHER" id="PTHR33963">
    <property type="entry name" value="MKRN2 OPPOSITE STRAND PROTEIN"/>
    <property type="match status" value="1"/>
</dbReference>
<reference evidence="3 4" key="1">
    <citation type="journal article" date="2021" name="Elife">
        <title>Chloroplast acquisition without the gene transfer in kleptoplastic sea slugs, Plakobranchus ocellatus.</title>
        <authorList>
            <person name="Maeda T."/>
            <person name="Takahashi S."/>
            <person name="Yoshida T."/>
            <person name="Shimamura S."/>
            <person name="Takaki Y."/>
            <person name="Nagai Y."/>
            <person name="Toyoda A."/>
            <person name="Suzuki Y."/>
            <person name="Arimoto A."/>
            <person name="Ishii H."/>
            <person name="Satoh N."/>
            <person name="Nishiyama T."/>
            <person name="Hasebe M."/>
            <person name="Maruyama T."/>
            <person name="Minagawa J."/>
            <person name="Obokata J."/>
            <person name="Shigenobu S."/>
        </authorList>
    </citation>
    <scope>NUCLEOTIDE SEQUENCE [LARGE SCALE GENOMIC DNA]</scope>
</reference>
<dbReference type="EMBL" id="BMAT01006260">
    <property type="protein sequence ID" value="GFS09060.1"/>
    <property type="molecule type" value="Genomic_DNA"/>
</dbReference>
<organism evidence="3 4">
    <name type="scientific">Elysia marginata</name>
    <dbReference type="NCBI Taxonomy" id="1093978"/>
    <lineage>
        <taxon>Eukaryota</taxon>
        <taxon>Metazoa</taxon>
        <taxon>Spiralia</taxon>
        <taxon>Lophotrochozoa</taxon>
        <taxon>Mollusca</taxon>
        <taxon>Gastropoda</taxon>
        <taxon>Heterobranchia</taxon>
        <taxon>Euthyneura</taxon>
        <taxon>Panpulmonata</taxon>
        <taxon>Sacoglossa</taxon>
        <taxon>Placobranchoidea</taxon>
        <taxon>Plakobranchidae</taxon>
        <taxon>Elysia</taxon>
    </lineage>
</organism>
<dbReference type="Proteomes" id="UP000762676">
    <property type="component" value="Unassembled WGS sequence"/>
</dbReference>
<evidence type="ECO:0000313" key="4">
    <source>
        <dbReference type="Proteomes" id="UP000762676"/>
    </source>
</evidence>
<dbReference type="InterPro" id="IPR053921">
    <property type="entry name" value="MKRN2OS-like_C"/>
</dbReference>
<comment type="caution">
    <text evidence="3">The sequence shown here is derived from an EMBL/GenBank/DDBJ whole genome shotgun (WGS) entry which is preliminary data.</text>
</comment>
<feature type="domain" description="MKRN2 opposite strand protein-like N-terminal" evidence="2">
    <location>
        <begin position="14"/>
        <end position="38"/>
    </location>
</feature>
<dbReference type="Pfam" id="PF22795">
    <property type="entry name" value="DUF4796_N"/>
    <property type="match status" value="1"/>
</dbReference>
<dbReference type="PANTHER" id="PTHR33963:SF2">
    <property type="entry name" value="MKRN2 OPPOSITE STRAND PROTEIN"/>
    <property type="match status" value="1"/>
</dbReference>
<keyword evidence="4" id="KW-1185">Reference proteome</keyword>
<dbReference type="Pfam" id="PF16044">
    <property type="entry name" value="DUF4796_C"/>
    <property type="match status" value="1"/>
</dbReference>
<gene>
    <name evidence="3" type="ORF">ElyMa_003028200</name>
</gene>
<feature type="domain" description="MKRN2 opposite strand protein-like C-terminal" evidence="1">
    <location>
        <begin position="49"/>
        <end position="240"/>
    </location>
</feature>
<sequence>MDSSLTQQQQQLRCFQHCRKDIDLVCFRLPELCPLCREDTARTPCRIPPYVLPSPFVSSEAAPRSVVVRPTLGTFISEYSSVCDLHIGLTDSAGHVTEFDERGLTVGSVWPQCLVVLTCPRSPQQPSHRLADMMADSNRVSPPLRGSEAWDLALSQLSSVQSCARLWERSRYNEQTWNCFDLVLHFLSKLREETQQELLGSDFNLTLMVPGETRRSEFCNRFLVDKCRRAGDYVLLYRRVMAEGCVCVPRQGREGTS</sequence>